<protein>
    <submittedName>
        <fullName evidence="2">Uncharacterized protein</fullName>
    </submittedName>
</protein>
<keyword evidence="3" id="KW-1185">Reference proteome</keyword>
<dbReference type="AlphaFoldDB" id="D2VH46"/>
<dbReference type="EMBL" id="GG738871">
    <property type="protein sequence ID" value="EFC43917.1"/>
    <property type="molecule type" value="Genomic_DNA"/>
</dbReference>
<reference evidence="2 3" key="1">
    <citation type="journal article" date="2010" name="Cell">
        <title>The genome of Naegleria gruberi illuminates early eukaryotic versatility.</title>
        <authorList>
            <person name="Fritz-Laylin L.K."/>
            <person name="Prochnik S.E."/>
            <person name="Ginger M.L."/>
            <person name="Dacks J.B."/>
            <person name="Carpenter M.L."/>
            <person name="Field M.C."/>
            <person name="Kuo A."/>
            <person name="Paredez A."/>
            <person name="Chapman J."/>
            <person name="Pham J."/>
            <person name="Shu S."/>
            <person name="Neupane R."/>
            <person name="Cipriano M."/>
            <person name="Mancuso J."/>
            <person name="Tu H."/>
            <person name="Salamov A."/>
            <person name="Lindquist E."/>
            <person name="Shapiro H."/>
            <person name="Lucas S."/>
            <person name="Grigoriev I.V."/>
            <person name="Cande W.Z."/>
            <person name="Fulton C."/>
            <person name="Rokhsar D.S."/>
            <person name="Dawson S.C."/>
        </authorList>
    </citation>
    <scope>NUCLEOTIDE SEQUENCE [LARGE SCALE GENOMIC DNA]</scope>
    <source>
        <strain evidence="2 3">NEG-M</strain>
    </source>
</reference>
<feature type="coiled-coil region" evidence="1">
    <location>
        <begin position="134"/>
        <end position="161"/>
    </location>
</feature>
<proteinExistence type="predicted"/>
<accession>D2VH46</accession>
<dbReference type="Proteomes" id="UP000006671">
    <property type="component" value="Unassembled WGS sequence"/>
</dbReference>
<evidence type="ECO:0000256" key="1">
    <source>
        <dbReference type="SAM" id="Coils"/>
    </source>
</evidence>
<dbReference type="GeneID" id="8856641"/>
<dbReference type="InParanoid" id="D2VH46"/>
<evidence type="ECO:0000313" key="2">
    <source>
        <dbReference type="EMBL" id="EFC43917.1"/>
    </source>
</evidence>
<dbReference type="VEuPathDB" id="AmoebaDB:NAEGRDRAFT_79967"/>
<dbReference type="OMA" id="ISAQYNR"/>
<evidence type="ECO:0000313" key="3">
    <source>
        <dbReference type="Proteomes" id="UP000006671"/>
    </source>
</evidence>
<keyword evidence="1" id="KW-0175">Coiled coil</keyword>
<sequence>METTRSRLFVPRKCSITNCQTVEKDYQREIQNIEAKRTKMKQIEESRRQAIAGTREEQLQLQKQRKQDYDRHLELKGRKEHENVVKEKTFIKQIPNVVDTRPKTAPLSEIKPRETPRDRYIHANTSNEKRREYMKSLMVENMKLQQQREETRRREIQADKQPITVEHFHNRGRSFL</sequence>
<organism evidence="3">
    <name type="scientific">Naegleria gruberi</name>
    <name type="common">Amoeba</name>
    <dbReference type="NCBI Taxonomy" id="5762"/>
    <lineage>
        <taxon>Eukaryota</taxon>
        <taxon>Discoba</taxon>
        <taxon>Heterolobosea</taxon>
        <taxon>Tetramitia</taxon>
        <taxon>Eutetramitia</taxon>
        <taxon>Vahlkampfiidae</taxon>
        <taxon>Naegleria</taxon>
    </lineage>
</organism>
<gene>
    <name evidence="2" type="ORF">NAEGRDRAFT_79967</name>
</gene>
<dbReference type="RefSeq" id="XP_002676661.1">
    <property type="nucleotide sequence ID" value="XM_002676615.1"/>
</dbReference>
<dbReference type="KEGG" id="ngr:NAEGRDRAFT_79967"/>
<feature type="coiled-coil region" evidence="1">
    <location>
        <begin position="16"/>
        <end position="46"/>
    </location>
</feature>
<name>D2VH46_NAEGR</name>